<dbReference type="GO" id="GO:0005634">
    <property type="term" value="C:nucleus"/>
    <property type="evidence" value="ECO:0007669"/>
    <property type="project" value="TreeGrafter"/>
</dbReference>
<reference evidence="4" key="1">
    <citation type="submission" date="2021-02" db="EMBL/GenBank/DDBJ databases">
        <authorList>
            <person name="Nowell W R."/>
        </authorList>
    </citation>
    <scope>NUCLEOTIDE SEQUENCE</scope>
</reference>
<dbReference type="Pfam" id="PF04845">
    <property type="entry name" value="PurA"/>
    <property type="match status" value="2"/>
</dbReference>
<proteinExistence type="inferred from homology"/>
<name>A0A814J6P1_9BILA</name>
<dbReference type="SMART" id="SM00712">
    <property type="entry name" value="PUR"/>
    <property type="match status" value="4"/>
</dbReference>
<keyword evidence="2" id="KW-0238">DNA-binding</keyword>
<accession>A0A814J6P1</accession>
<dbReference type="Gene3D" id="3.30.2450.30">
    <property type="match status" value="2"/>
</dbReference>
<dbReference type="Gene3D" id="3.10.450.700">
    <property type="match status" value="1"/>
</dbReference>
<dbReference type="PANTHER" id="PTHR12611">
    <property type="entry name" value="PUR-TRANSCRIPTIONAL ACTIVATOR"/>
    <property type="match status" value="1"/>
</dbReference>
<evidence type="ECO:0008006" key="6">
    <source>
        <dbReference type="Google" id="ProtNLM"/>
    </source>
</evidence>
<dbReference type="InterPro" id="IPR006628">
    <property type="entry name" value="PUR-bd_fam"/>
</dbReference>
<feature type="region of interest" description="Disordered" evidence="3">
    <location>
        <begin position="1"/>
        <end position="22"/>
    </location>
</feature>
<dbReference type="GO" id="GO:0032422">
    <property type="term" value="F:purine-rich negative regulatory element binding"/>
    <property type="evidence" value="ECO:0007669"/>
    <property type="project" value="InterPro"/>
</dbReference>
<comment type="caution">
    <text evidence="4">The sequence shown here is derived from an EMBL/GenBank/DDBJ whole genome shotgun (WGS) entry which is preliminary data.</text>
</comment>
<dbReference type="EMBL" id="CAJNOG010000169">
    <property type="protein sequence ID" value="CAF1034069.1"/>
    <property type="molecule type" value="Genomic_DNA"/>
</dbReference>
<comment type="similarity">
    <text evidence="1">Belongs to the PUR DNA-binding protein family.</text>
</comment>
<organism evidence="4 5">
    <name type="scientific">Adineta steineri</name>
    <dbReference type="NCBI Taxonomy" id="433720"/>
    <lineage>
        <taxon>Eukaryota</taxon>
        <taxon>Metazoa</taxon>
        <taxon>Spiralia</taxon>
        <taxon>Gnathifera</taxon>
        <taxon>Rotifera</taxon>
        <taxon>Eurotatoria</taxon>
        <taxon>Bdelloidea</taxon>
        <taxon>Adinetida</taxon>
        <taxon>Adinetidae</taxon>
        <taxon>Adineta</taxon>
    </lineage>
</organism>
<dbReference type="GO" id="GO:0000981">
    <property type="term" value="F:DNA-binding transcription factor activity, RNA polymerase II-specific"/>
    <property type="evidence" value="ECO:0007669"/>
    <property type="project" value="TreeGrafter"/>
</dbReference>
<evidence type="ECO:0000256" key="3">
    <source>
        <dbReference type="SAM" id="MobiDB-lite"/>
    </source>
</evidence>
<evidence type="ECO:0000256" key="2">
    <source>
        <dbReference type="ARBA" id="ARBA00023125"/>
    </source>
</evidence>
<dbReference type="FunFam" id="3.30.2450.30:FF:000003">
    <property type="entry name" value="Histone acetyltransferase"/>
    <property type="match status" value="1"/>
</dbReference>
<dbReference type="PANTHER" id="PTHR12611:SF0">
    <property type="entry name" value="PURINE-RICH BINDING PROTEIN-ALPHA, ISOFORM B"/>
    <property type="match status" value="1"/>
</dbReference>
<protein>
    <recommendedName>
        <fullName evidence="6">Transcriptional activator protein Pur-alpha</fullName>
    </recommendedName>
</protein>
<sequence>MSSRNVYGDRMQQQQPEQQQGSALVNEEELASKTLHIQSKRFYLDVKQNRRGRFLKIAEVSSGGRKSRILMSMNVARELRDRLQAFDEHIHTLNGQSIDSDEQLRSAIISRDDRKYYLDLRENERGVFLRISMVGINTPRSQIAIPAEDGQSIDSDEQLRSAIISRDDRKYYLDLRENERGVFLRISMVGINTPRSQIAIPAEGVQELRQSLIDLIEEFGAEDDRDSIESLPAIELPEPPSNKYVHVGNKNFYFDVGSNNRGVFLRISEVRSNFRSAITIPEKVWPLFRDNIKDFIDIMDNQRNNPGEKSSSPPSGN</sequence>
<dbReference type="GO" id="GO:0000977">
    <property type="term" value="F:RNA polymerase II transcription regulatory region sequence-specific DNA binding"/>
    <property type="evidence" value="ECO:0007669"/>
    <property type="project" value="InterPro"/>
</dbReference>
<evidence type="ECO:0000313" key="4">
    <source>
        <dbReference type="EMBL" id="CAF1034069.1"/>
    </source>
</evidence>
<evidence type="ECO:0000256" key="1">
    <source>
        <dbReference type="ARBA" id="ARBA00009251"/>
    </source>
</evidence>
<dbReference type="Proteomes" id="UP000663845">
    <property type="component" value="Unassembled WGS sequence"/>
</dbReference>
<dbReference type="AlphaFoldDB" id="A0A814J6P1"/>
<evidence type="ECO:0000313" key="5">
    <source>
        <dbReference type="Proteomes" id="UP000663845"/>
    </source>
</evidence>
<gene>
    <name evidence="4" type="ORF">JYZ213_LOCUS17765</name>
</gene>